<dbReference type="CDD" id="cd05374">
    <property type="entry name" value="17beta-HSD-like_SDR_c"/>
    <property type="match status" value="1"/>
</dbReference>
<keyword evidence="7" id="KW-1185">Reference proteome</keyword>
<dbReference type="AlphaFoldDB" id="A0ABD5UW04"/>
<sequence length="283" mass="30297">MQETVLITGCSSGIGRASALAFLEEDWTVYATARNPADVQTLGEAGCEIATLDVTDDGDVERVVDRILDEEGAIDCLVNNAGYGRFGPIEDVPVADVHDQFDVNVYGPHRLARAVLPSMRRERDGTIINVSSVLGRLSMPGTGVYSGSKHALEAMSDALRNELAEYDVDVVVVEPGPVRTAFSERADREVRSDDSSSSGSDDGRSGAYEEFYRVFEDTQLVAGDGPGSVEPETVADAVVNAASMTQPPARVQPGTLPRAAVLARHLPDGVRDAAYDLLRKLSR</sequence>
<feature type="region of interest" description="Disordered" evidence="4">
    <location>
        <begin position="184"/>
        <end position="205"/>
    </location>
</feature>
<name>A0ABD5UW04_9EURY</name>
<dbReference type="SUPFAM" id="SSF51735">
    <property type="entry name" value="NAD(P)-binding Rossmann-fold domains"/>
    <property type="match status" value="1"/>
</dbReference>
<dbReference type="SMART" id="SM00822">
    <property type="entry name" value="PKS_KR"/>
    <property type="match status" value="1"/>
</dbReference>
<dbReference type="PANTHER" id="PTHR44169:SF6">
    <property type="entry name" value="NADPH-DEPENDENT 1-ACYLDIHYDROXYACETONE PHOSPHATE REDUCTASE"/>
    <property type="match status" value="1"/>
</dbReference>
<dbReference type="GO" id="GO:0016491">
    <property type="term" value="F:oxidoreductase activity"/>
    <property type="evidence" value="ECO:0007669"/>
    <property type="project" value="UniProtKB-KW"/>
</dbReference>
<organism evidence="6 7">
    <name type="scientific">Halopenitus salinus</name>
    <dbReference type="NCBI Taxonomy" id="1198295"/>
    <lineage>
        <taxon>Archaea</taxon>
        <taxon>Methanobacteriati</taxon>
        <taxon>Methanobacteriota</taxon>
        <taxon>Stenosarchaea group</taxon>
        <taxon>Halobacteria</taxon>
        <taxon>Halobacteriales</taxon>
        <taxon>Haloferacaceae</taxon>
        <taxon>Halopenitus</taxon>
    </lineage>
</organism>
<dbReference type="EMBL" id="JBHSXL010000006">
    <property type="protein sequence ID" value="MFC6892341.1"/>
    <property type="molecule type" value="Genomic_DNA"/>
</dbReference>
<evidence type="ECO:0000256" key="4">
    <source>
        <dbReference type="SAM" id="MobiDB-lite"/>
    </source>
</evidence>
<dbReference type="PRINTS" id="PR00080">
    <property type="entry name" value="SDRFAMILY"/>
</dbReference>
<dbReference type="PANTHER" id="PTHR44169">
    <property type="entry name" value="NADPH-DEPENDENT 1-ACYLDIHYDROXYACETONE PHOSPHATE REDUCTASE"/>
    <property type="match status" value="1"/>
</dbReference>
<accession>A0ABD5UW04</accession>
<evidence type="ECO:0000313" key="6">
    <source>
        <dbReference type="EMBL" id="MFC6892341.1"/>
    </source>
</evidence>
<evidence type="ECO:0000313" key="7">
    <source>
        <dbReference type="Proteomes" id="UP001596296"/>
    </source>
</evidence>
<dbReference type="InterPro" id="IPR020904">
    <property type="entry name" value="Sc_DH/Rdtase_CS"/>
</dbReference>
<protein>
    <submittedName>
        <fullName evidence="6">SDR family oxidoreductase</fullName>
        <ecNumber evidence="6">1.1.-.-</ecNumber>
    </submittedName>
</protein>
<dbReference type="Proteomes" id="UP001596296">
    <property type="component" value="Unassembled WGS sequence"/>
</dbReference>
<comment type="caution">
    <text evidence="6">The sequence shown here is derived from an EMBL/GenBank/DDBJ whole genome shotgun (WGS) entry which is preliminary data.</text>
</comment>
<dbReference type="Gene3D" id="3.40.50.720">
    <property type="entry name" value="NAD(P)-binding Rossmann-like Domain"/>
    <property type="match status" value="1"/>
</dbReference>
<dbReference type="RefSeq" id="WP_379742333.1">
    <property type="nucleotide sequence ID" value="NZ_JBHSVN010000001.1"/>
</dbReference>
<keyword evidence="2 6" id="KW-0560">Oxidoreductase</keyword>
<reference evidence="6 7" key="1">
    <citation type="journal article" date="2019" name="Int. J. Syst. Evol. Microbiol.">
        <title>The Global Catalogue of Microorganisms (GCM) 10K type strain sequencing project: providing services to taxonomists for standard genome sequencing and annotation.</title>
        <authorList>
            <consortium name="The Broad Institute Genomics Platform"/>
            <consortium name="The Broad Institute Genome Sequencing Center for Infectious Disease"/>
            <person name="Wu L."/>
            <person name="Ma J."/>
        </authorList>
    </citation>
    <scope>NUCLEOTIDE SEQUENCE [LARGE SCALE GENOMIC DNA]</scope>
    <source>
        <strain evidence="6 7">SKJ47</strain>
    </source>
</reference>
<dbReference type="InterPro" id="IPR036291">
    <property type="entry name" value="NAD(P)-bd_dom_sf"/>
</dbReference>
<dbReference type="InterPro" id="IPR057326">
    <property type="entry name" value="KR_dom"/>
</dbReference>
<feature type="compositionally biased region" description="Basic and acidic residues" evidence="4">
    <location>
        <begin position="184"/>
        <end position="194"/>
    </location>
</feature>
<dbReference type="PROSITE" id="PS00061">
    <property type="entry name" value="ADH_SHORT"/>
    <property type="match status" value="1"/>
</dbReference>
<proteinExistence type="inferred from homology"/>
<evidence type="ECO:0000259" key="5">
    <source>
        <dbReference type="SMART" id="SM00822"/>
    </source>
</evidence>
<dbReference type="Pfam" id="PF00106">
    <property type="entry name" value="adh_short"/>
    <property type="match status" value="1"/>
</dbReference>
<gene>
    <name evidence="6" type="ORF">ACFQE9_06920</name>
</gene>
<comment type="similarity">
    <text evidence="1 3">Belongs to the short-chain dehydrogenases/reductases (SDR) family.</text>
</comment>
<evidence type="ECO:0000256" key="1">
    <source>
        <dbReference type="ARBA" id="ARBA00006484"/>
    </source>
</evidence>
<dbReference type="PRINTS" id="PR00081">
    <property type="entry name" value="GDHRDH"/>
</dbReference>
<evidence type="ECO:0000256" key="3">
    <source>
        <dbReference type="RuleBase" id="RU000363"/>
    </source>
</evidence>
<dbReference type="EC" id="1.1.-.-" evidence="6"/>
<feature type="domain" description="Ketoreductase" evidence="5">
    <location>
        <begin position="3"/>
        <end position="181"/>
    </location>
</feature>
<dbReference type="InterPro" id="IPR002347">
    <property type="entry name" value="SDR_fam"/>
</dbReference>
<evidence type="ECO:0000256" key="2">
    <source>
        <dbReference type="ARBA" id="ARBA00023002"/>
    </source>
</evidence>